<dbReference type="PANTHER" id="PTHR46513">
    <property type="entry name" value="VITELLOGENIN RECEPTOR-LIKE PROTEIN-RELATED-RELATED"/>
    <property type="match status" value="1"/>
</dbReference>
<dbReference type="InterPro" id="IPR050778">
    <property type="entry name" value="Cueball_EGF_LRP_Nidogen"/>
</dbReference>
<dbReference type="SUPFAM" id="SSF63825">
    <property type="entry name" value="YWTD domain"/>
    <property type="match status" value="1"/>
</dbReference>
<evidence type="ECO:0000313" key="1">
    <source>
        <dbReference type="EMBL" id="KAF5898955.1"/>
    </source>
</evidence>
<gene>
    <name evidence="1" type="primary">egf</name>
    <name evidence="1" type="ORF">DAT39_011342</name>
</gene>
<dbReference type="SMART" id="SM00135">
    <property type="entry name" value="LY"/>
    <property type="match status" value="2"/>
</dbReference>
<accession>A0A8J4UNK2</accession>
<dbReference type="Proteomes" id="UP000727407">
    <property type="component" value="Unassembled WGS sequence"/>
</dbReference>
<dbReference type="InterPro" id="IPR000033">
    <property type="entry name" value="LDLR_classB_rpt"/>
</dbReference>
<keyword evidence="2" id="KW-1185">Reference proteome</keyword>
<comment type="caution">
    <text evidence="1">The sequence shown here is derived from an EMBL/GenBank/DDBJ whole genome shotgun (WGS) entry which is preliminary data.</text>
</comment>
<protein>
    <submittedName>
        <fullName evidence="1">Pro-epidermal growth factor</fullName>
    </submittedName>
</protein>
<dbReference type="InterPro" id="IPR011042">
    <property type="entry name" value="6-blade_b-propeller_TolB-like"/>
</dbReference>
<sequence>MSTGTIWRAGTDGDNVKTVLRGLTEPSSLVIDPNTRYVFWLSAGEMSNIQRSGLTGALITTVLKIPSRVLCLATDAVDRKLFWIQYSENEFSALGSCDYNGSAVNVISQRLR</sequence>
<evidence type="ECO:0000313" key="2">
    <source>
        <dbReference type="Proteomes" id="UP000727407"/>
    </source>
</evidence>
<dbReference type="AlphaFoldDB" id="A0A8J4UNK2"/>
<organism evidence="1 2">
    <name type="scientific">Clarias magur</name>
    <name type="common">Asian catfish</name>
    <name type="synonym">Macropteronotus magur</name>
    <dbReference type="NCBI Taxonomy" id="1594786"/>
    <lineage>
        <taxon>Eukaryota</taxon>
        <taxon>Metazoa</taxon>
        <taxon>Chordata</taxon>
        <taxon>Craniata</taxon>
        <taxon>Vertebrata</taxon>
        <taxon>Euteleostomi</taxon>
        <taxon>Actinopterygii</taxon>
        <taxon>Neopterygii</taxon>
        <taxon>Teleostei</taxon>
        <taxon>Ostariophysi</taxon>
        <taxon>Siluriformes</taxon>
        <taxon>Clariidae</taxon>
        <taxon>Clarias</taxon>
    </lineage>
</organism>
<dbReference type="EMBL" id="QNUK01000183">
    <property type="protein sequence ID" value="KAF5898955.1"/>
    <property type="molecule type" value="Genomic_DNA"/>
</dbReference>
<proteinExistence type="predicted"/>
<name>A0A8J4UNK2_CLAMG</name>
<reference evidence="1" key="1">
    <citation type="submission" date="2020-07" db="EMBL/GenBank/DDBJ databases">
        <title>Clarias magur genome sequencing, assembly and annotation.</title>
        <authorList>
            <person name="Kushwaha B."/>
            <person name="Kumar R."/>
            <person name="Das P."/>
            <person name="Joshi C.G."/>
            <person name="Kumar D."/>
            <person name="Nagpure N.S."/>
            <person name="Pandey M."/>
            <person name="Agarwal S."/>
            <person name="Srivastava S."/>
            <person name="Singh M."/>
            <person name="Sahoo L."/>
            <person name="Jayasankar P."/>
            <person name="Meher P.K."/>
            <person name="Koringa P.G."/>
            <person name="Iquebal M.A."/>
            <person name="Das S.P."/>
            <person name="Bit A."/>
            <person name="Patnaik S."/>
            <person name="Patel N."/>
            <person name="Shah T.M."/>
            <person name="Hinsu A."/>
            <person name="Jena J.K."/>
        </authorList>
    </citation>
    <scope>NUCLEOTIDE SEQUENCE</scope>
    <source>
        <strain evidence="1">CIFAMagur01</strain>
        <tissue evidence="1">Testis</tissue>
    </source>
</reference>
<dbReference type="Gene3D" id="2.120.10.30">
    <property type="entry name" value="TolB, C-terminal domain"/>
    <property type="match status" value="1"/>
</dbReference>
<dbReference type="OrthoDB" id="4062651at2759"/>